<protein>
    <submittedName>
        <fullName evidence="1 3">Uncharacterized protein</fullName>
    </submittedName>
</protein>
<organism evidence="1">
    <name type="scientific">Mytilinidion resinicola</name>
    <dbReference type="NCBI Taxonomy" id="574789"/>
    <lineage>
        <taxon>Eukaryota</taxon>
        <taxon>Fungi</taxon>
        <taxon>Dikarya</taxon>
        <taxon>Ascomycota</taxon>
        <taxon>Pezizomycotina</taxon>
        <taxon>Dothideomycetes</taxon>
        <taxon>Pleosporomycetidae</taxon>
        <taxon>Mytilinidiales</taxon>
        <taxon>Mytilinidiaceae</taxon>
        <taxon>Mytilinidion</taxon>
    </lineage>
</organism>
<sequence>MQWLVTHTSVMFSAKEARIQRKNLAPGVSIDDLRMNFKDSLFIMFMSFSGLQGDRSRVFVINQPEGSGMHAIFFMQSLRLDIANATVMLAESIRTINVNAVELQLWKHAIPAFVERCRDWKHLPTCEYKTEQRIPLSYARGKQVICSCGNGKLPSDFIEGVPKWDLVKNYAVRVAVSPVFPVPYVEALAGKESRFLEPPKPNVEACAVCVKTADEIGKALMRCANCQSDDSVSEHLVCLF</sequence>
<accession>A0A6A6Z7W1</accession>
<gene>
    <name evidence="1 3" type="ORF">BDZ99DRAFT_564711</name>
</gene>
<dbReference type="OrthoDB" id="432970at2759"/>
<evidence type="ECO:0000313" key="1">
    <source>
        <dbReference type="EMBL" id="KAF2816888.1"/>
    </source>
</evidence>
<dbReference type="RefSeq" id="XP_033583852.1">
    <property type="nucleotide sequence ID" value="XM_033727389.1"/>
</dbReference>
<proteinExistence type="predicted"/>
<reference evidence="3" key="2">
    <citation type="submission" date="2020-04" db="EMBL/GenBank/DDBJ databases">
        <authorList>
            <consortium name="NCBI Genome Project"/>
        </authorList>
    </citation>
    <scope>NUCLEOTIDE SEQUENCE</scope>
    <source>
        <strain evidence="3">CBS 304.34</strain>
    </source>
</reference>
<evidence type="ECO:0000313" key="2">
    <source>
        <dbReference type="Proteomes" id="UP000504636"/>
    </source>
</evidence>
<reference evidence="1 3" key="1">
    <citation type="journal article" date="2020" name="Stud. Mycol.">
        <title>101 Dothideomycetes genomes: a test case for predicting lifestyles and emergence of pathogens.</title>
        <authorList>
            <person name="Haridas S."/>
            <person name="Albert R."/>
            <person name="Binder M."/>
            <person name="Bloem J."/>
            <person name="Labutti K."/>
            <person name="Salamov A."/>
            <person name="Andreopoulos B."/>
            <person name="Baker S."/>
            <person name="Barry K."/>
            <person name="Bills G."/>
            <person name="Bluhm B."/>
            <person name="Cannon C."/>
            <person name="Castanera R."/>
            <person name="Culley D."/>
            <person name="Daum C."/>
            <person name="Ezra D."/>
            <person name="Gonzalez J."/>
            <person name="Henrissat B."/>
            <person name="Kuo A."/>
            <person name="Liang C."/>
            <person name="Lipzen A."/>
            <person name="Lutzoni F."/>
            <person name="Magnuson J."/>
            <person name="Mondo S."/>
            <person name="Nolan M."/>
            <person name="Ohm R."/>
            <person name="Pangilinan J."/>
            <person name="Park H.-J."/>
            <person name="Ramirez L."/>
            <person name="Alfaro M."/>
            <person name="Sun H."/>
            <person name="Tritt A."/>
            <person name="Yoshinaga Y."/>
            <person name="Zwiers L.-H."/>
            <person name="Turgeon B."/>
            <person name="Goodwin S."/>
            <person name="Spatafora J."/>
            <person name="Crous P."/>
            <person name="Grigoriev I."/>
        </authorList>
    </citation>
    <scope>NUCLEOTIDE SEQUENCE</scope>
    <source>
        <strain evidence="1 3">CBS 304.34</strain>
    </source>
</reference>
<dbReference type="Proteomes" id="UP000504636">
    <property type="component" value="Unplaced"/>
</dbReference>
<dbReference type="GeneID" id="54468282"/>
<dbReference type="EMBL" id="MU003692">
    <property type="protein sequence ID" value="KAF2816888.1"/>
    <property type="molecule type" value="Genomic_DNA"/>
</dbReference>
<dbReference type="AlphaFoldDB" id="A0A6A6Z7W1"/>
<name>A0A6A6Z7W1_9PEZI</name>
<evidence type="ECO:0000313" key="3">
    <source>
        <dbReference type="RefSeq" id="XP_033583852.1"/>
    </source>
</evidence>
<keyword evidence="2" id="KW-1185">Reference proteome</keyword>
<reference evidence="3" key="3">
    <citation type="submission" date="2025-04" db="UniProtKB">
        <authorList>
            <consortium name="RefSeq"/>
        </authorList>
    </citation>
    <scope>IDENTIFICATION</scope>
    <source>
        <strain evidence="3">CBS 304.34</strain>
    </source>
</reference>